<sequence>MKDMGMTDKQFNGFIRFLIDDIKEVQEEKNEKKKEERLQKILDNLQSTLED</sequence>
<evidence type="ECO:0000256" key="1">
    <source>
        <dbReference type="SAM" id="Coils"/>
    </source>
</evidence>
<proteinExistence type="predicted"/>
<comment type="caution">
    <text evidence="2">The sequence shown here is derived from an EMBL/GenBank/DDBJ whole genome shotgun (WGS) entry which is preliminary data.</text>
</comment>
<evidence type="ECO:0000313" key="3">
    <source>
        <dbReference type="Proteomes" id="UP001299546"/>
    </source>
</evidence>
<gene>
    <name evidence="2" type="ORF">LIZ65_03705</name>
</gene>
<name>A0ABS8DD88_9FIRM</name>
<keyword evidence="3" id="KW-1185">Reference proteome</keyword>
<keyword evidence="1" id="KW-0175">Coiled coil</keyword>
<reference evidence="2 3" key="1">
    <citation type="submission" date="2021-10" db="EMBL/GenBank/DDBJ databases">
        <title>Collection of gut derived symbiotic bacterial strains cultured from healthy donors.</title>
        <authorList>
            <person name="Lin H."/>
            <person name="Littmann E."/>
            <person name="Kohout C."/>
            <person name="Pamer E.G."/>
        </authorList>
    </citation>
    <scope>NUCLEOTIDE SEQUENCE [LARGE SCALE GENOMIC DNA]</scope>
    <source>
        <strain evidence="2 3">DFI.1.165</strain>
    </source>
</reference>
<feature type="coiled-coil region" evidence="1">
    <location>
        <begin position="15"/>
        <end position="48"/>
    </location>
</feature>
<dbReference type="EMBL" id="JAJCIS010000002">
    <property type="protein sequence ID" value="MCB7386385.1"/>
    <property type="molecule type" value="Genomic_DNA"/>
</dbReference>
<dbReference type="Proteomes" id="UP001299546">
    <property type="component" value="Unassembled WGS sequence"/>
</dbReference>
<evidence type="ECO:0000313" key="2">
    <source>
        <dbReference type="EMBL" id="MCB7386385.1"/>
    </source>
</evidence>
<protein>
    <submittedName>
        <fullName evidence="2">Uncharacterized protein</fullName>
    </submittedName>
</protein>
<organism evidence="2 3">
    <name type="scientific">Bariatricus massiliensis</name>
    <dbReference type="NCBI Taxonomy" id="1745713"/>
    <lineage>
        <taxon>Bacteria</taxon>
        <taxon>Bacillati</taxon>
        <taxon>Bacillota</taxon>
        <taxon>Clostridia</taxon>
        <taxon>Lachnospirales</taxon>
        <taxon>Lachnospiraceae</taxon>
        <taxon>Bariatricus</taxon>
    </lineage>
</organism>
<dbReference type="RefSeq" id="WP_227183288.1">
    <property type="nucleotide sequence ID" value="NZ_JAJCIQ010000002.1"/>
</dbReference>
<accession>A0ABS8DD88</accession>